<feature type="transmembrane region" description="Helical" evidence="6">
    <location>
        <begin position="241"/>
        <end position="266"/>
    </location>
</feature>
<comment type="caution">
    <text evidence="7">The sequence shown here is derived from an EMBL/GenBank/DDBJ whole genome shotgun (WGS) entry which is preliminary data.</text>
</comment>
<comment type="subcellular location">
    <subcellularLocation>
        <location evidence="1 6">Membrane</location>
        <topology evidence="1 6">Multi-pass membrane protein</topology>
    </subcellularLocation>
</comment>
<keyword evidence="4 6" id="KW-1133">Transmembrane helix</keyword>
<protein>
    <recommendedName>
        <fullName evidence="6">Tetraspanin</fullName>
    </recommendedName>
</protein>
<dbReference type="Proteomes" id="UP000828390">
    <property type="component" value="Unassembled WGS sequence"/>
</dbReference>
<dbReference type="InterPro" id="IPR008952">
    <property type="entry name" value="Tetraspanin_EC2_sf"/>
</dbReference>
<accession>A0A9D3Z1G9</accession>
<evidence type="ECO:0000256" key="1">
    <source>
        <dbReference type="ARBA" id="ARBA00004141"/>
    </source>
</evidence>
<dbReference type="Gene3D" id="1.10.1450.10">
    <property type="entry name" value="Tetraspanin"/>
    <property type="match status" value="1"/>
</dbReference>
<reference evidence="7" key="1">
    <citation type="journal article" date="2019" name="bioRxiv">
        <title>The Genome of the Zebra Mussel, Dreissena polymorpha: A Resource for Invasive Species Research.</title>
        <authorList>
            <person name="McCartney M.A."/>
            <person name="Auch B."/>
            <person name="Kono T."/>
            <person name="Mallez S."/>
            <person name="Zhang Y."/>
            <person name="Obille A."/>
            <person name="Becker A."/>
            <person name="Abrahante J.E."/>
            <person name="Garbe J."/>
            <person name="Badalamenti J.P."/>
            <person name="Herman A."/>
            <person name="Mangelson H."/>
            <person name="Liachko I."/>
            <person name="Sullivan S."/>
            <person name="Sone E.D."/>
            <person name="Koren S."/>
            <person name="Silverstein K.A.T."/>
            <person name="Beckman K.B."/>
            <person name="Gohl D.M."/>
        </authorList>
    </citation>
    <scope>NUCLEOTIDE SEQUENCE</scope>
    <source>
        <strain evidence="7">Duluth1</strain>
        <tissue evidence="7">Whole animal</tissue>
    </source>
</reference>
<dbReference type="EMBL" id="JAIWYP010000014">
    <property type="protein sequence ID" value="KAH3710152.1"/>
    <property type="molecule type" value="Genomic_DNA"/>
</dbReference>
<gene>
    <name evidence="7" type="ORF">DPMN_069621</name>
</gene>
<dbReference type="OrthoDB" id="6254918at2759"/>
<dbReference type="GO" id="GO:0005886">
    <property type="term" value="C:plasma membrane"/>
    <property type="evidence" value="ECO:0007669"/>
    <property type="project" value="TreeGrafter"/>
</dbReference>
<dbReference type="Pfam" id="PF00335">
    <property type="entry name" value="Tetraspanin"/>
    <property type="match status" value="1"/>
</dbReference>
<dbReference type="InterPro" id="IPR000301">
    <property type="entry name" value="Tetraspanin_animals"/>
</dbReference>
<comment type="similarity">
    <text evidence="2 6">Belongs to the tetraspanin (TM4SF) family.</text>
</comment>
<dbReference type="InterPro" id="IPR018499">
    <property type="entry name" value="Tetraspanin/Peripherin"/>
</dbReference>
<name>A0A9D3Z1G9_DREPO</name>
<dbReference type="PRINTS" id="PR00259">
    <property type="entry name" value="TMFOUR"/>
</dbReference>
<feature type="transmembrane region" description="Helical" evidence="6">
    <location>
        <begin position="12"/>
        <end position="38"/>
    </location>
</feature>
<evidence type="ECO:0000256" key="2">
    <source>
        <dbReference type="ARBA" id="ARBA00006840"/>
    </source>
</evidence>
<sequence length="280" mass="30629">MVELDCGRKTLKYMLFVINCIFFALGAVAFGLGIWALVDKYKMNVLTKIGAASSNFNINGLLESAAIVLLVGGLCVMIIGFLGCCGAIMQKKCLLCSYAIFLLLIVVLEIAAIAIAASFRGKVTTEMKSFLRQTINSKYQGRVDTKEPFSLALDYAQVYFQCCGIDSYADFNGASAWKKTGEKGTMKIPPACCKLKDKDALLKHQKYEPIDWNCPYNPTAINSNMNKPCWASIEDYLKSRIGVVIGIAAGILVSEIICVVFAFCIIRAMRGGYSDMTGKV</sequence>
<keyword evidence="8" id="KW-1185">Reference proteome</keyword>
<dbReference type="SUPFAM" id="SSF48652">
    <property type="entry name" value="Tetraspanin"/>
    <property type="match status" value="1"/>
</dbReference>
<feature type="transmembrane region" description="Helical" evidence="6">
    <location>
        <begin position="95"/>
        <end position="119"/>
    </location>
</feature>
<feature type="transmembrane region" description="Helical" evidence="6">
    <location>
        <begin position="65"/>
        <end position="88"/>
    </location>
</feature>
<proteinExistence type="inferred from homology"/>
<keyword evidence="5 6" id="KW-0472">Membrane</keyword>
<reference evidence="7" key="2">
    <citation type="submission" date="2020-11" db="EMBL/GenBank/DDBJ databases">
        <authorList>
            <person name="McCartney M.A."/>
            <person name="Auch B."/>
            <person name="Kono T."/>
            <person name="Mallez S."/>
            <person name="Becker A."/>
            <person name="Gohl D.M."/>
            <person name="Silverstein K.A.T."/>
            <person name="Koren S."/>
            <person name="Bechman K.B."/>
            <person name="Herman A."/>
            <person name="Abrahante J.E."/>
            <person name="Garbe J."/>
        </authorList>
    </citation>
    <scope>NUCLEOTIDE SEQUENCE</scope>
    <source>
        <strain evidence="7">Duluth1</strain>
        <tissue evidence="7">Whole animal</tissue>
    </source>
</reference>
<dbReference type="PANTHER" id="PTHR19282">
    <property type="entry name" value="TETRASPANIN"/>
    <property type="match status" value="1"/>
</dbReference>
<evidence type="ECO:0000313" key="7">
    <source>
        <dbReference type="EMBL" id="KAH3710152.1"/>
    </source>
</evidence>
<evidence type="ECO:0000256" key="3">
    <source>
        <dbReference type="ARBA" id="ARBA00022692"/>
    </source>
</evidence>
<dbReference type="PANTHER" id="PTHR19282:SF552">
    <property type="entry name" value="TETRASPANIN"/>
    <property type="match status" value="1"/>
</dbReference>
<evidence type="ECO:0000256" key="6">
    <source>
        <dbReference type="RuleBase" id="RU361218"/>
    </source>
</evidence>
<evidence type="ECO:0000256" key="5">
    <source>
        <dbReference type="ARBA" id="ARBA00023136"/>
    </source>
</evidence>
<dbReference type="AlphaFoldDB" id="A0A9D3Z1G9"/>
<dbReference type="PIRSF" id="PIRSF002419">
    <property type="entry name" value="Tetraspanin"/>
    <property type="match status" value="1"/>
</dbReference>
<organism evidence="7 8">
    <name type="scientific">Dreissena polymorpha</name>
    <name type="common">Zebra mussel</name>
    <name type="synonym">Mytilus polymorpha</name>
    <dbReference type="NCBI Taxonomy" id="45954"/>
    <lineage>
        <taxon>Eukaryota</taxon>
        <taxon>Metazoa</taxon>
        <taxon>Spiralia</taxon>
        <taxon>Lophotrochozoa</taxon>
        <taxon>Mollusca</taxon>
        <taxon>Bivalvia</taxon>
        <taxon>Autobranchia</taxon>
        <taxon>Heteroconchia</taxon>
        <taxon>Euheterodonta</taxon>
        <taxon>Imparidentia</taxon>
        <taxon>Neoheterodontei</taxon>
        <taxon>Myida</taxon>
        <taxon>Dreissenoidea</taxon>
        <taxon>Dreissenidae</taxon>
        <taxon>Dreissena</taxon>
    </lineage>
</organism>
<keyword evidence="3 6" id="KW-0812">Transmembrane</keyword>
<evidence type="ECO:0000256" key="4">
    <source>
        <dbReference type="ARBA" id="ARBA00022989"/>
    </source>
</evidence>
<evidence type="ECO:0000313" key="8">
    <source>
        <dbReference type="Proteomes" id="UP000828390"/>
    </source>
</evidence>